<evidence type="ECO:0000256" key="2">
    <source>
        <dbReference type="SAM" id="Phobius"/>
    </source>
</evidence>
<name>A0A146K2P8_9EUKA</name>
<keyword evidence="2" id="KW-0812">Transmembrane</keyword>
<gene>
    <name evidence="4" type="ORF">TPC1_30614</name>
</gene>
<sequence>LRQQTTSLQMILQILANCLSLPAPFKFVGGYNKDNLLSGLETQYLTAQAQYSYSTIQCKKVAMSNRTQACIGQDDKLYAQGYFGTHQFYNMTLVLDSAVADVSVAYSHIIILLQNNTILVGGDGYHIQGTGFQKVQFSGTAIKVGAVDSVAYIFSRSGDLYYAGTCVNGLCMQQPSTPYFQILQTQKSIQDVQFFVNNTMLLSAGYWYGVGNNYEGQLCKSWSYYESSLRKINIPNVKQFSMSNYSSVWLTTDGQMLYCGDNPRDYSDEVYEPVSMNSTISNVKYVALQERGCLILADDVYILGRSYSYALGVSHTNINNFARLNLPVGQMDTIITSGVSFVVYESGSDTPIYIDDPPVYDPIDEPEVDPEHKFKEAIVFGASLGGFVLAEIIFITVIISCMKKKAKKVLKTEKAQQKQKAAKQPKQKQPKQQKVLQTPQIKMQPATVPMFTGIPMQNQQMQMPVLPMYDGQQIMLMQMQAQQGQGQGYQMVPKLPENFEVNTDPKQVLQGLPSLPVLPSVSFVVQLPNQEQSE</sequence>
<dbReference type="SUPFAM" id="SSF50985">
    <property type="entry name" value="RCC1/BLIP-II"/>
    <property type="match status" value="1"/>
</dbReference>
<dbReference type="InterPro" id="IPR009091">
    <property type="entry name" value="RCC1/BLIP-II"/>
</dbReference>
<feature type="non-terminal residue" evidence="4">
    <location>
        <position position="1"/>
    </location>
</feature>
<feature type="signal peptide" evidence="3">
    <location>
        <begin position="1"/>
        <end position="20"/>
    </location>
</feature>
<evidence type="ECO:0000256" key="1">
    <source>
        <dbReference type="SAM" id="MobiDB-lite"/>
    </source>
</evidence>
<keyword evidence="2" id="KW-0472">Membrane</keyword>
<organism evidence="4">
    <name type="scientific">Trepomonas sp. PC1</name>
    <dbReference type="NCBI Taxonomy" id="1076344"/>
    <lineage>
        <taxon>Eukaryota</taxon>
        <taxon>Metamonada</taxon>
        <taxon>Diplomonadida</taxon>
        <taxon>Hexamitidae</taxon>
        <taxon>Hexamitinae</taxon>
        <taxon>Trepomonas</taxon>
    </lineage>
</organism>
<feature type="compositionally biased region" description="Basic residues" evidence="1">
    <location>
        <begin position="420"/>
        <end position="431"/>
    </location>
</feature>
<protein>
    <recommendedName>
        <fullName evidence="5">Regulator of chromosome condensation (RCC1) repeat-containing protein</fullName>
    </recommendedName>
</protein>
<reference evidence="4" key="1">
    <citation type="submission" date="2015-07" db="EMBL/GenBank/DDBJ databases">
        <title>Adaptation to a free-living lifestyle via gene acquisitions in the diplomonad Trepomonas sp. PC1.</title>
        <authorList>
            <person name="Xu F."/>
            <person name="Jerlstrom-Hultqvist J."/>
            <person name="Kolisko M."/>
            <person name="Simpson A.G.B."/>
            <person name="Roger A.J."/>
            <person name="Svard S.G."/>
            <person name="Andersson J.O."/>
        </authorList>
    </citation>
    <scope>NUCLEOTIDE SEQUENCE</scope>
    <source>
        <strain evidence="4">PC1</strain>
    </source>
</reference>
<dbReference type="Gene3D" id="2.130.10.30">
    <property type="entry name" value="Regulator of chromosome condensation 1/beta-lactamase-inhibitor protein II"/>
    <property type="match status" value="1"/>
</dbReference>
<evidence type="ECO:0000313" key="4">
    <source>
        <dbReference type="EMBL" id="JAP89891.1"/>
    </source>
</evidence>
<keyword evidence="3" id="KW-0732">Signal</keyword>
<dbReference type="EMBL" id="GDID01006715">
    <property type="protein sequence ID" value="JAP89891.1"/>
    <property type="molecule type" value="Transcribed_RNA"/>
</dbReference>
<keyword evidence="2" id="KW-1133">Transmembrane helix</keyword>
<feature type="chain" id="PRO_5007526558" description="Regulator of chromosome condensation (RCC1) repeat-containing protein" evidence="3">
    <location>
        <begin position="21"/>
        <end position="534"/>
    </location>
</feature>
<evidence type="ECO:0008006" key="5">
    <source>
        <dbReference type="Google" id="ProtNLM"/>
    </source>
</evidence>
<accession>A0A146K2P8</accession>
<feature type="transmembrane region" description="Helical" evidence="2">
    <location>
        <begin position="377"/>
        <end position="401"/>
    </location>
</feature>
<feature type="region of interest" description="Disordered" evidence="1">
    <location>
        <begin position="417"/>
        <end position="439"/>
    </location>
</feature>
<dbReference type="AlphaFoldDB" id="A0A146K2P8"/>
<proteinExistence type="predicted"/>
<evidence type="ECO:0000256" key="3">
    <source>
        <dbReference type="SAM" id="SignalP"/>
    </source>
</evidence>